<reference evidence="2 3" key="2">
    <citation type="journal article" date="2013" name="Plant Cell Physiol.">
        <title>Rice Annotation Project Database (RAP-DB): an integrative and interactive database for rice genomics.</title>
        <authorList>
            <person name="Sakai H."/>
            <person name="Lee S.S."/>
            <person name="Tanaka T."/>
            <person name="Numa H."/>
            <person name="Kim J."/>
            <person name="Kawahara Y."/>
            <person name="Wakimoto H."/>
            <person name="Yang C.C."/>
            <person name="Iwamoto M."/>
            <person name="Abe T."/>
            <person name="Yamada Y."/>
            <person name="Muto A."/>
            <person name="Inokuchi H."/>
            <person name="Ikemura T."/>
            <person name="Matsumoto T."/>
            <person name="Sasaki T."/>
            <person name="Itoh T."/>
        </authorList>
    </citation>
    <scope>NUCLEOTIDE SEQUENCE [LARGE SCALE GENOMIC DNA]</scope>
    <source>
        <strain evidence="3">cv. Nipponbare</strain>
    </source>
</reference>
<gene>
    <name evidence="2" type="ordered locus">Os04g0419200</name>
    <name evidence="2" type="ORF">OSNPB_040419200</name>
</gene>
<protein>
    <submittedName>
        <fullName evidence="2">Os04g0419200 protein</fullName>
    </submittedName>
</protein>
<organism evidence="2 3">
    <name type="scientific">Oryza sativa subsp. japonica</name>
    <name type="common">Rice</name>
    <dbReference type="NCBI Taxonomy" id="39947"/>
    <lineage>
        <taxon>Eukaryota</taxon>
        <taxon>Viridiplantae</taxon>
        <taxon>Streptophyta</taxon>
        <taxon>Embryophyta</taxon>
        <taxon>Tracheophyta</taxon>
        <taxon>Spermatophyta</taxon>
        <taxon>Magnoliopsida</taxon>
        <taxon>Liliopsida</taxon>
        <taxon>Poales</taxon>
        <taxon>Poaceae</taxon>
        <taxon>BOP clade</taxon>
        <taxon>Oryzoideae</taxon>
        <taxon>Oryzeae</taxon>
        <taxon>Oryzinae</taxon>
        <taxon>Oryza</taxon>
        <taxon>Oryza sativa</taxon>
    </lineage>
</organism>
<feature type="region of interest" description="Disordered" evidence="1">
    <location>
        <begin position="1"/>
        <end position="25"/>
    </location>
</feature>
<dbReference type="EMBL" id="AP014960">
    <property type="protein sequence ID" value="BAS89177.1"/>
    <property type="molecule type" value="Genomic_DNA"/>
</dbReference>
<reference evidence="2 3" key="3">
    <citation type="journal article" date="2013" name="Rice">
        <title>Improvement of the Oryza sativa Nipponbare reference genome using next generation sequence and optical map data.</title>
        <authorList>
            <person name="Kawahara Y."/>
            <person name="de la Bastide M."/>
            <person name="Hamilton J.P."/>
            <person name="Kanamori H."/>
            <person name="McCombie W.R."/>
            <person name="Ouyang S."/>
            <person name="Schwartz D.C."/>
            <person name="Tanaka T."/>
            <person name="Wu J."/>
            <person name="Zhou S."/>
            <person name="Childs K.L."/>
            <person name="Davidson R.M."/>
            <person name="Lin H."/>
            <person name="Quesada-Ocampo L."/>
            <person name="Vaillancourt B."/>
            <person name="Sakai H."/>
            <person name="Lee S.S."/>
            <person name="Kim J."/>
            <person name="Numa H."/>
            <person name="Itoh T."/>
            <person name="Buell C.R."/>
            <person name="Matsumoto T."/>
        </authorList>
    </citation>
    <scope>NUCLEOTIDE SEQUENCE [LARGE SCALE GENOMIC DNA]</scope>
    <source>
        <strain evidence="3">cv. Nipponbare</strain>
    </source>
</reference>
<dbReference type="AlphaFoldDB" id="A0A0N7KJ18"/>
<accession>A0A0N7KJ18</accession>
<dbReference type="PaxDb" id="39947-A0A0N7KJ18"/>
<reference evidence="3" key="1">
    <citation type="journal article" date="2005" name="Nature">
        <title>The map-based sequence of the rice genome.</title>
        <authorList>
            <consortium name="International rice genome sequencing project (IRGSP)"/>
            <person name="Matsumoto T."/>
            <person name="Wu J."/>
            <person name="Kanamori H."/>
            <person name="Katayose Y."/>
            <person name="Fujisawa M."/>
            <person name="Namiki N."/>
            <person name="Mizuno H."/>
            <person name="Yamamoto K."/>
            <person name="Antonio B.A."/>
            <person name="Baba T."/>
            <person name="Sakata K."/>
            <person name="Nagamura Y."/>
            <person name="Aoki H."/>
            <person name="Arikawa K."/>
            <person name="Arita K."/>
            <person name="Bito T."/>
            <person name="Chiden Y."/>
            <person name="Fujitsuka N."/>
            <person name="Fukunaka R."/>
            <person name="Hamada M."/>
            <person name="Harada C."/>
            <person name="Hayashi A."/>
            <person name="Hijishita S."/>
            <person name="Honda M."/>
            <person name="Hosokawa S."/>
            <person name="Ichikawa Y."/>
            <person name="Idonuma A."/>
            <person name="Iijima M."/>
            <person name="Ikeda M."/>
            <person name="Ikeno M."/>
            <person name="Ito K."/>
            <person name="Ito S."/>
            <person name="Ito T."/>
            <person name="Ito Y."/>
            <person name="Ito Y."/>
            <person name="Iwabuchi A."/>
            <person name="Kamiya K."/>
            <person name="Karasawa W."/>
            <person name="Kurita K."/>
            <person name="Katagiri S."/>
            <person name="Kikuta A."/>
            <person name="Kobayashi H."/>
            <person name="Kobayashi N."/>
            <person name="Machita K."/>
            <person name="Maehara T."/>
            <person name="Masukawa M."/>
            <person name="Mizubayashi T."/>
            <person name="Mukai Y."/>
            <person name="Nagasaki H."/>
            <person name="Nagata Y."/>
            <person name="Naito S."/>
            <person name="Nakashima M."/>
            <person name="Nakama Y."/>
            <person name="Nakamichi Y."/>
            <person name="Nakamura M."/>
            <person name="Meguro A."/>
            <person name="Negishi M."/>
            <person name="Ohta I."/>
            <person name="Ohta T."/>
            <person name="Okamoto M."/>
            <person name="Ono N."/>
            <person name="Saji S."/>
            <person name="Sakaguchi M."/>
            <person name="Sakai K."/>
            <person name="Shibata M."/>
            <person name="Shimokawa T."/>
            <person name="Song J."/>
            <person name="Takazaki Y."/>
            <person name="Terasawa K."/>
            <person name="Tsugane M."/>
            <person name="Tsuji K."/>
            <person name="Ueda S."/>
            <person name="Waki K."/>
            <person name="Yamagata H."/>
            <person name="Yamamoto M."/>
            <person name="Yamamoto S."/>
            <person name="Yamane H."/>
            <person name="Yoshiki S."/>
            <person name="Yoshihara R."/>
            <person name="Yukawa K."/>
            <person name="Zhong H."/>
            <person name="Yano M."/>
            <person name="Yuan Q."/>
            <person name="Ouyang S."/>
            <person name="Liu J."/>
            <person name="Jones K.M."/>
            <person name="Gansberger K."/>
            <person name="Moffat K."/>
            <person name="Hill J."/>
            <person name="Bera J."/>
            <person name="Fadrosh D."/>
            <person name="Jin S."/>
            <person name="Johri S."/>
            <person name="Kim M."/>
            <person name="Overton L."/>
            <person name="Reardon M."/>
            <person name="Tsitrin T."/>
            <person name="Vuong H."/>
            <person name="Weaver B."/>
            <person name="Ciecko A."/>
            <person name="Tallon L."/>
            <person name="Jackson J."/>
            <person name="Pai G."/>
            <person name="Aken S.V."/>
            <person name="Utterback T."/>
            <person name="Reidmuller S."/>
            <person name="Feldblyum T."/>
            <person name="Hsiao J."/>
            <person name="Zismann V."/>
            <person name="Iobst S."/>
            <person name="de Vazeille A.R."/>
            <person name="Buell C.R."/>
            <person name="Ying K."/>
            <person name="Li Y."/>
            <person name="Lu T."/>
            <person name="Huang Y."/>
            <person name="Zhao Q."/>
            <person name="Feng Q."/>
            <person name="Zhang L."/>
            <person name="Zhu J."/>
            <person name="Weng Q."/>
            <person name="Mu J."/>
            <person name="Lu Y."/>
            <person name="Fan D."/>
            <person name="Liu Y."/>
            <person name="Guan J."/>
            <person name="Zhang Y."/>
            <person name="Yu S."/>
            <person name="Liu X."/>
            <person name="Zhang Y."/>
            <person name="Hong G."/>
            <person name="Han B."/>
            <person name="Choisne N."/>
            <person name="Demange N."/>
            <person name="Orjeda G."/>
            <person name="Samain S."/>
            <person name="Cattolico L."/>
            <person name="Pelletier E."/>
            <person name="Couloux A."/>
            <person name="Segurens B."/>
            <person name="Wincker P."/>
            <person name="D'Hont A."/>
            <person name="Scarpelli C."/>
            <person name="Weissenbach J."/>
            <person name="Salanoubat M."/>
            <person name="Quetier F."/>
            <person name="Yu Y."/>
            <person name="Kim H.R."/>
            <person name="Rambo T."/>
            <person name="Currie J."/>
            <person name="Collura K."/>
            <person name="Luo M."/>
            <person name="Yang T."/>
            <person name="Ammiraju J.S.S."/>
            <person name="Engler F."/>
            <person name="Soderlund C."/>
            <person name="Wing R.A."/>
            <person name="Palmer L.E."/>
            <person name="de la Bastide M."/>
            <person name="Spiegel L."/>
            <person name="Nascimento L."/>
            <person name="Zutavern T."/>
            <person name="O'Shaughnessy A."/>
            <person name="Dike S."/>
            <person name="Dedhia N."/>
            <person name="Preston R."/>
            <person name="Balija V."/>
            <person name="McCombie W.R."/>
            <person name="Chow T."/>
            <person name="Chen H."/>
            <person name="Chung M."/>
            <person name="Chen C."/>
            <person name="Shaw J."/>
            <person name="Wu H."/>
            <person name="Hsiao K."/>
            <person name="Chao Y."/>
            <person name="Chu M."/>
            <person name="Cheng C."/>
            <person name="Hour A."/>
            <person name="Lee P."/>
            <person name="Lin S."/>
            <person name="Lin Y."/>
            <person name="Liou J."/>
            <person name="Liu S."/>
            <person name="Hsing Y."/>
            <person name="Raghuvanshi S."/>
            <person name="Mohanty A."/>
            <person name="Bharti A.K."/>
            <person name="Gaur A."/>
            <person name="Gupta V."/>
            <person name="Kumar D."/>
            <person name="Ravi V."/>
            <person name="Vij S."/>
            <person name="Kapur A."/>
            <person name="Khurana P."/>
            <person name="Khurana P."/>
            <person name="Khurana J.P."/>
            <person name="Tyagi A.K."/>
            <person name="Gaikwad K."/>
            <person name="Singh A."/>
            <person name="Dalal V."/>
            <person name="Srivastava S."/>
            <person name="Dixit A."/>
            <person name="Pal A.K."/>
            <person name="Ghazi I.A."/>
            <person name="Yadav M."/>
            <person name="Pandit A."/>
            <person name="Bhargava A."/>
            <person name="Sureshbabu K."/>
            <person name="Batra K."/>
            <person name="Sharma T.R."/>
            <person name="Mohapatra T."/>
            <person name="Singh N.K."/>
            <person name="Messing J."/>
            <person name="Nelson A.B."/>
            <person name="Fuks G."/>
            <person name="Kavchok S."/>
            <person name="Keizer G."/>
            <person name="Linton E."/>
            <person name="Llaca V."/>
            <person name="Song R."/>
            <person name="Tanyolac B."/>
            <person name="Young S."/>
            <person name="Ho-Il K."/>
            <person name="Hahn J.H."/>
            <person name="Sangsakoo G."/>
            <person name="Vanavichit A."/>
            <person name="de Mattos Luiz.A.T."/>
            <person name="Zimmer P.D."/>
            <person name="Malone G."/>
            <person name="Dellagostin O."/>
            <person name="de Oliveira A.C."/>
            <person name="Bevan M."/>
            <person name="Bancroft I."/>
            <person name="Minx P."/>
            <person name="Cordum H."/>
            <person name="Wilson R."/>
            <person name="Cheng Z."/>
            <person name="Jin W."/>
            <person name="Jiang J."/>
            <person name="Leong S.A."/>
            <person name="Iwama H."/>
            <person name="Gojobori T."/>
            <person name="Itoh T."/>
            <person name="Niimura Y."/>
            <person name="Fujii Y."/>
            <person name="Habara T."/>
            <person name="Sakai H."/>
            <person name="Sato Y."/>
            <person name="Wilson G."/>
            <person name="Kumar K."/>
            <person name="McCouch S."/>
            <person name="Juretic N."/>
            <person name="Hoen D."/>
            <person name="Wright S."/>
            <person name="Bruskiewich R."/>
            <person name="Bureau T."/>
            <person name="Miyao A."/>
            <person name="Hirochika H."/>
            <person name="Nishikawa T."/>
            <person name="Kadowaki K."/>
            <person name="Sugiura M."/>
            <person name="Burr B."/>
            <person name="Sasaki T."/>
        </authorList>
    </citation>
    <scope>NUCLEOTIDE SEQUENCE [LARGE SCALE GENOMIC DNA]</scope>
    <source>
        <strain evidence="3">cv. Nipponbare</strain>
    </source>
</reference>
<feature type="compositionally biased region" description="Basic residues" evidence="1">
    <location>
        <begin position="11"/>
        <end position="20"/>
    </location>
</feature>
<proteinExistence type="predicted"/>
<dbReference type="InParanoid" id="A0A0N7KJ18"/>
<evidence type="ECO:0000313" key="3">
    <source>
        <dbReference type="Proteomes" id="UP000059680"/>
    </source>
</evidence>
<evidence type="ECO:0000313" key="2">
    <source>
        <dbReference type="EMBL" id="BAS89177.1"/>
    </source>
</evidence>
<evidence type="ECO:0000256" key="1">
    <source>
        <dbReference type="SAM" id="MobiDB-lite"/>
    </source>
</evidence>
<keyword evidence="3" id="KW-1185">Reference proteome</keyword>
<dbReference type="Gramene" id="Os04t0419200-01">
    <property type="protein sequence ID" value="Os04t0419200-01"/>
    <property type="gene ID" value="Os04g0419200"/>
</dbReference>
<dbReference type="Proteomes" id="UP000059680">
    <property type="component" value="Chromosome 4"/>
</dbReference>
<sequence>MGASLHASCFSRRRSPKTRARSSESARLPWPASLRGNINRNILCRWRWNCVHAGDNWGCIFMSEWKN</sequence>
<name>A0A0N7KJ18_ORYSJ</name>